<sequence length="260" mass="29926">MKQAILKILSGVKKIKPKLKNLMIRSFIFLIFFISHFAYSQNIIGVYSSVEPKCKLNLKIAHDNGFIFSIGKIKKYKGTVKISKEDTVTYLDFNDGIAAMYSNDTISIQNSGNSMNQYTHFKECDEMYIHLVKKSYFESLYSLLSYEKKLSGFIVSSTLSDIENMISEVPIQKDNIDQYNNLAYYLAQTKNGNQFAITILNEIIKKCPHRTVAYLNLADSYWIAGEKVKASINYQEYLSLMKSQKKDLKKVPKYVGERIE</sequence>
<dbReference type="RefSeq" id="WP_309945643.1">
    <property type="nucleotide sequence ID" value="NZ_JAVDQY010000001.1"/>
</dbReference>
<proteinExistence type="predicted"/>
<dbReference type="Proteomes" id="UP001184861">
    <property type="component" value="Unassembled WGS sequence"/>
</dbReference>
<feature type="transmembrane region" description="Helical" evidence="1">
    <location>
        <begin position="21"/>
        <end position="39"/>
    </location>
</feature>
<dbReference type="AlphaFoldDB" id="A0AAE4C258"/>
<organism evidence="2 3">
    <name type="scientific">Chryseobacterium rhizosphaerae</name>
    <dbReference type="NCBI Taxonomy" id="395937"/>
    <lineage>
        <taxon>Bacteria</taxon>
        <taxon>Pseudomonadati</taxon>
        <taxon>Bacteroidota</taxon>
        <taxon>Flavobacteriia</taxon>
        <taxon>Flavobacteriales</taxon>
        <taxon>Weeksellaceae</taxon>
        <taxon>Chryseobacterium group</taxon>
        <taxon>Chryseobacterium</taxon>
    </lineage>
</organism>
<dbReference type="Gene3D" id="1.25.40.10">
    <property type="entry name" value="Tetratricopeptide repeat domain"/>
    <property type="match status" value="1"/>
</dbReference>
<accession>A0AAE4C258</accession>
<reference evidence="2" key="1">
    <citation type="submission" date="2023-07" db="EMBL/GenBank/DDBJ databases">
        <title>Sorghum-associated microbial communities from plants grown in Nebraska, USA.</title>
        <authorList>
            <person name="Schachtman D."/>
        </authorList>
    </citation>
    <scope>NUCLEOTIDE SEQUENCE</scope>
    <source>
        <strain evidence="2">DS2360</strain>
    </source>
</reference>
<dbReference type="EMBL" id="JAVDQY010000001">
    <property type="protein sequence ID" value="MDR6526203.1"/>
    <property type="molecule type" value="Genomic_DNA"/>
</dbReference>
<gene>
    <name evidence="2" type="ORF">J2787_001573</name>
</gene>
<dbReference type="InterPro" id="IPR011990">
    <property type="entry name" value="TPR-like_helical_dom_sf"/>
</dbReference>
<comment type="caution">
    <text evidence="2">The sequence shown here is derived from an EMBL/GenBank/DDBJ whole genome shotgun (WGS) entry which is preliminary data.</text>
</comment>
<keyword evidence="1" id="KW-0812">Transmembrane</keyword>
<keyword evidence="1" id="KW-1133">Transmembrane helix</keyword>
<dbReference type="SUPFAM" id="SSF48452">
    <property type="entry name" value="TPR-like"/>
    <property type="match status" value="1"/>
</dbReference>
<evidence type="ECO:0000256" key="1">
    <source>
        <dbReference type="SAM" id="Phobius"/>
    </source>
</evidence>
<name>A0AAE4C258_9FLAO</name>
<evidence type="ECO:0000313" key="3">
    <source>
        <dbReference type="Proteomes" id="UP001184861"/>
    </source>
</evidence>
<keyword evidence="1" id="KW-0472">Membrane</keyword>
<protein>
    <submittedName>
        <fullName evidence="2">Tetratricopeptide (TPR) repeat protein</fullName>
    </submittedName>
</protein>
<evidence type="ECO:0000313" key="2">
    <source>
        <dbReference type="EMBL" id="MDR6526203.1"/>
    </source>
</evidence>